<dbReference type="PROSITE" id="PS50011">
    <property type="entry name" value="PROTEIN_KINASE_DOM"/>
    <property type="match status" value="1"/>
</dbReference>
<organism evidence="19 20">
    <name type="scientific">Papaver somniferum</name>
    <name type="common">Opium poppy</name>
    <dbReference type="NCBI Taxonomy" id="3469"/>
    <lineage>
        <taxon>Eukaryota</taxon>
        <taxon>Viridiplantae</taxon>
        <taxon>Streptophyta</taxon>
        <taxon>Embryophyta</taxon>
        <taxon>Tracheophyta</taxon>
        <taxon>Spermatophyta</taxon>
        <taxon>Magnoliopsida</taxon>
        <taxon>Ranunculales</taxon>
        <taxon>Papaveraceae</taxon>
        <taxon>Papaveroideae</taxon>
        <taxon>Papaver</taxon>
    </lineage>
</organism>
<dbReference type="Gene3D" id="3.30.450.20">
    <property type="entry name" value="PAS domain"/>
    <property type="match status" value="1"/>
</dbReference>
<keyword evidence="6" id="KW-0716">Sensory transduction</keyword>
<evidence type="ECO:0000313" key="20">
    <source>
        <dbReference type="Proteomes" id="UP000316621"/>
    </source>
</evidence>
<evidence type="ECO:0000256" key="14">
    <source>
        <dbReference type="ARBA" id="ARBA00047899"/>
    </source>
</evidence>
<dbReference type="STRING" id="3469.A0A4Y7JM37"/>
<dbReference type="Gramene" id="RZC61807">
    <property type="protein sequence ID" value="RZC61807"/>
    <property type="gene ID" value="C5167_023566"/>
</dbReference>
<keyword evidence="5" id="KW-0600">Photoreceptor protein</keyword>
<keyword evidence="12" id="KW-0472">Membrane</keyword>
<dbReference type="InterPro" id="IPR011009">
    <property type="entry name" value="Kinase-like_dom_sf"/>
</dbReference>
<feature type="region of interest" description="Disordered" evidence="17">
    <location>
        <begin position="222"/>
        <end position="254"/>
    </location>
</feature>
<dbReference type="PANTHER" id="PTHR44329">
    <property type="entry name" value="SERINE/THREONINE-PROTEIN KINASE TNNI3K-RELATED"/>
    <property type="match status" value="1"/>
</dbReference>
<evidence type="ECO:0000256" key="5">
    <source>
        <dbReference type="ARBA" id="ARBA00022543"/>
    </source>
</evidence>
<evidence type="ECO:0000256" key="3">
    <source>
        <dbReference type="ARBA" id="ARBA00012513"/>
    </source>
</evidence>
<feature type="domain" description="Protein kinase" evidence="18">
    <location>
        <begin position="458"/>
        <end position="718"/>
    </location>
</feature>
<evidence type="ECO:0000256" key="4">
    <source>
        <dbReference type="ARBA" id="ARBA00022527"/>
    </source>
</evidence>
<comment type="similarity">
    <text evidence="2">Belongs to the protein kinase superfamily. TKL Ser/Thr protein kinase family. RAF subfamily.</text>
</comment>
<dbReference type="InterPro" id="IPR051681">
    <property type="entry name" value="Ser/Thr_Kinases-Pseudokinases"/>
</dbReference>
<dbReference type="CDD" id="cd00130">
    <property type="entry name" value="PAS"/>
    <property type="match status" value="1"/>
</dbReference>
<dbReference type="GO" id="GO:0005524">
    <property type="term" value="F:ATP binding"/>
    <property type="evidence" value="ECO:0007669"/>
    <property type="project" value="UniProtKB-KW"/>
</dbReference>
<sequence>MEDDTPLQEQLLKKIQELEVRDAKLREEMAKLVRSGDSSGIHVDFGIKTDCSNQSPLYSSVQRPGPTSSFREIGGGHGDETVPPWETGSASSKYKKGCILDCLNPGSSSMSFTAKQSYNILQSMGQAIHESAAEDMYGYSASEAIGRDVLRLVGEEQAYKDGKEIVDRSAMGESWTGLFPVINKQGRRFLVIATNSPLYDDCGTLIGFIGVTCDSEPFHEIPTTFTSRKNPSREAAYPNSSQLSKSGAPATAAGLNSQQKPFQVTLASKLSTLTSRMTKSVLRWMPRTRAKTMKYEIQGGSRPEQGFLAETVISDSAEYTQLKMYQERFFGDFGGEDESKIGVCKMVTSKVAGVYLPWESGAQDVPMRRTATHDIYPSLNRELKVDFDQQNRPVSPNKVVEGYLFSGSKAYSYSSSSCSGNTTSSLDVTTGSSSCSSSPCRSIMEPDSLSYDILWGDLILGEQIGRGSCTTVYHGLWCGSDVAVKVFSEFEYSEDLLGTFRQEVLLMKGLRHPNVLLFMGAVTSPKHPCIVTEFLPRGSLFQLLRRNPPALDWKRRVLMALDIARGLNYLHCYNPPIIHRDVKSSNLLVDNNWHLKVGDFGLSRLKHATFLTTENGNGTPQWMAPEVICNEPADEKSDVYSFRVVLWELATGRIPWDGLIPMQVIASVGFMDQHIEIPDDADPKWASLIKTCLHSDRKCRPTSGELLEKLNVMRRYYFAQNPK</sequence>
<dbReference type="AlphaFoldDB" id="A0A4Y7JM37"/>
<keyword evidence="8" id="KW-0547">Nucleotide-binding</keyword>
<dbReference type="SMART" id="SM00220">
    <property type="entry name" value="S_TKc"/>
    <property type="match status" value="1"/>
</dbReference>
<evidence type="ECO:0000256" key="6">
    <source>
        <dbReference type="ARBA" id="ARBA00022606"/>
    </source>
</evidence>
<evidence type="ECO:0000256" key="8">
    <source>
        <dbReference type="ARBA" id="ARBA00022741"/>
    </source>
</evidence>
<evidence type="ECO:0000259" key="18">
    <source>
        <dbReference type="PROSITE" id="PS50011"/>
    </source>
</evidence>
<keyword evidence="7" id="KW-0808">Transferase</keyword>
<evidence type="ECO:0000256" key="16">
    <source>
        <dbReference type="SAM" id="Coils"/>
    </source>
</evidence>
<evidence type="ECO:0000256" key="1">
    <source>
        <dbReference type="ARBA" id="ARBA00004370"/>
    </source>
</evidence>
<evidence type="ECO:0000313" key="19">
    <source>
        <dbReference type="EMBL" id="RZC61807.1"/>
    </source>
</evidence>
<feature type="coiled-coil region" evidence="16">
    <location>
        <begin position="8"/>
        <end position="35"/>
    </location>
</feature>
<dbReference type="CDD" id="cd13999">
    <property type="entry name" value="STKc_MAP3K-like"/>
    <property type="match status" value="1"/>
</dbReference>
<evidence type="ECO:0000256" key="12">
    <source>
        <dbReference type="ARBA" id="ARBA00023136"/>
    </source>
</evidence>
<dbReference type="InterPro" id="IPR000719">
    <property type="entry name" value="Prot_kinase_dom"/>
</dbReference>
<dbReference type="Proteomes" id="UP000316621">
    <property type="component" value="Chromosome 5"/>
</dbReference>
<dbReference type="FunFam" id="1.10.510.10:FF:000476">
    <property type="entry name" value="PAS domain-containing protein tyrosine kinase family protein"/>
    <property type="match status" value="1"/>
</dbReference>
<comment type="catalytic activity">
    <reaction evidence="14">
        <text>L-threonyl-[protein] + ATP = O-phospho-L-threonyl-[protein] + ADP + H(+)</text>
        <dbReference type="Rhea" id="RHEA:46608"/>
        <dbReference type="Rhea" id="RHEA-COMP:11060"/>
        <dbReference type="Rhea" id="RHEA-COMP:11605"/>
        <dbReference type="ChEBI" id="CHEBI:15378"/>
        <dbReference type="ChEBI" id="CHEBI:30013"/>
        <dbReference type="ChEBI" id="CHEBI:30616"/>
        <dbReference type="ChEBI" id="CHEBI:61977"/>
        <dbReference type="ChEBI" id="CHEBI:456216"/>
        <dbReference type="EC" id="2.7.11.1"/>
    </reaction>
</comment>
<dbReference type="GO" id="GO:0004674">
    <property type="term" value="F:protein serine/threonine kinase activity"/>
    <property type="evidence" value="ECO:0007669"/>
    <property type="project" value="UniProtKB-KW"/>
</dbReference>
<evidence type="ECO:0000256" key="9">
    <source>
        <dbReference type="ARBA" id="ARBA00022777"/>
    </source>
</evidence>
<dbReference type="Gene3D" id="3.30.200.20">
    <property type="entry name" value="Phosphorylase Kinase, domain 1"/>
    <property type="match status" value="1"/>
</dbReference>
<keyword evidence="4" id="KW-0723">Serine/threonine-protein kinase</keyword>
<dbReference type="InterPro" id="IPR013767">
    <property type="entry name" value="PAS_fold"/>
</dbReference>
<evidence type="ECO:0000256" key="11">
    <source>
        <dbReference type="ARBA" id="ARBA00022991"/>
    </source>
</evidence>
<keyword evidence="10" id="KW-0067">ATP-binding</keyword>
<dbReference type="Gene3D" id="1.10.510.10">
    <property type="entry name" value="Transferase(Phosphotransferase) domain 1"/>
    <property type="match status" value="1"/>
</dbReference>
<dbReference type="EC" id="2.7.11.1" evidence="3"/>
<dbReference type="NCBIfam" id="TIGR00229">
    <property type="entry name" value="sensory_box"/>
    <property type="match status" value="1"/>
</dbReference>
<keyword evidence="20" id="KW-1185">Reference proteome</keyword>
<evidence type="ECO:0000256" key="17">
    <source>
        <dbReference type="SAM" id="MobiDB-lite"/>
    </source>
</evidence>
<evidence type="ECO:0000256" key="7">
    <source>
        <dbReference type="ARBA" id="ARBA00022679"/>
    </source>
</evidence>
<accession>A0A4Y7JM37</accession>
<dbReference type="InterPro" id="IPR001245">
    <property type="entry name" value="Ser-Thr/Tyr_kinase_cat_dom"/>
</dbReference>
<dbReference type="EMBL" id="CM010719">
    <property type="protein sequence ID" value="RZC61807.1"/>
    <property type="molecule type" value="Genomic_DNA"/>
</dbReference>
<dbReference type="GO" id="GO:0009881">
    <property type="term" value="F:photoreceptor activity"/>
    <property type="evidence" value="ECO:0007669"/>
    <property type="project" value="UniProtKB-KW"/>
</dbReference>
<dbReference type="PANTHER" id="PTHR44329:SF47">
    <property type="entry name" value="SERINE_THREONINE-PROTEIN KINASE ROCO5-RELATED"/>
    <property type="match status" value="1"/>
</dbReference>
<dbReference type="FunFam" id="3.30.200.20:FF:000060">
    <property type="entry name" value="Serine/threonine-protein kinase isoform 1"/>
    <property type="match status" value="1"/>
</dbReference>
<name>A0A4Y7JM37_PAPSO</name>
<evidence type="ECO:0000256" key="15">
    <source>
        <dbReference type="ARBA" id="ARBA00048679"/>
    </source>
</evidence>
<comment type="subcellular location">
    <subcellularLocation>
        <location evidence="1">Membrane</location>
    </subcellularLocation>
</comment>
<proteinExistence type="inferred from homology"/>
<dbReference type="InterPro" id="IPR008271">
    <property type="entry name" value="Ser/Thr_kinase_AS"/>
</dbReference>
<keyword evidence="13" id="KW-0675">Receptor</keyword>
<dbReference type="GO" id="GO:0016020">
    <property type="term" value="C:membrane"/>
    <property type="evidence" value="ECO:0007669"/>
    <property type="project" value="UniProtKB-SubCell"/>
</dbReference>
<evidence type="ECO:0000256" key="13">
    <source>
        <dbReference type="ARBA" id="ARBA00023170"/>
    </source>
</evidence>
<dbReference type="SUPFAM" id="SSF55785">
    <property type="entry name" value="PYP-like sensor domain (PAS domain)"/>
    <property type="match status" value="1"/>
</dbReference>
<keyword evidence="9" id="KW-0418">Kinase</keyword>
<evidence type="ECO:0000256" key="2">
    <source>
        <dbReference type="ARBA" id="ARBA00010507"/>
    </source>
</evidence>
<protein>
    <recommendedName>
        <fullName evidence="3">non-specific serine/threonine protein kinase</fullName>
        <ecNumber evidence="3">2.7.11.1</ecNumber>
    </recommendedName>
</protein>
<dbReference type="SUPFAM" id="SSF56112">
    <property type="entry name" value="Protein kinase-like (PK-like)"/>
    <property type="match status" value="1"/>
</dbReference>
<evidence type="ECO:0000256" key="10">
    <source>
        <dbReference type="ARBA" id="ARBA00022840"/>
    </source>
</evidence>
<dbReference type="GO" id="GO:0006355">
    <property type="term" value="P:regulation of DNA-templated transcription"/>
    <property type="evidence" value="ECO:0007669"/>
    <property type="project" value="InterPro"/>
</dbReference>
<dbReference type="Pfam" id="PF07714">
    <property type="entry name" value="PK_Tyr_Ser-Thr"/>
    <property type="match status" value="1"/>
</dbReference>
<dbReference type="InterPro" id="IPR000014">
    <property type="entry name" value="PAS"/>
</dbReference>
<reference evidence="19 20" key="1">
    <citation type="journal article" date="2018" name="Science">
        <title>The opium poppy genome and morphinan production.</title>
        <authorList>
            <person name="Guo L."/>
            <person name="Winzer T."/>
            <person name="Yang X."/>
            <person name="Li Y."/>
            <person name="Ning Z."/>
            <person name="He Z."/>
            <person name="Teodor R."/>
            <person name="Lu Y."/>
            <person name="Bowser T.A."/>
            <person name="Graham I.A."/>
            <person name="Ye K."/>
        </authorList>
    </citation>
    <scope>NUCLEOTIDE SEQUENCE [LARGE SCALE GENOMIC DNA]</scope>
    <source>
        <strain evidence="20">cv. HN1</strain>
        <tissue evidence="19">Leaves</tissue>
    </source>
</reference>
<dbReference type="PROSITE" id="PS00108">
    <property type="entry name" value="PROTEIN_KINASE_ST"/>
    <property type="match status" value="1"/>
</dbReference>
<dbReference type="InterPro" id="IPR035965">
    <property type="entry name" value="PAS-like_dom_sf"/>
</dbReference>
<keyword evidence="11" id="KW-0157">Chromophore</keyword>
<dbReference type="Pfam" id="PF00989">
    <property type="entry name" value="PAS"/>
    <property type="match status" value="1"/>
</dbReference>
<gene>
    <name evidence="19" type="ORF">C5167_023566</name>
</gene>
<comment type="catalytic activity">
    <reaction evidence="15">
        <text>L-seryl-[protein] + ATP = O-phospho-L-seryl-[protein] + ADP + H(+)</text>
        <dbReference type="Rhea" id="RHEA:17989"/>
        <dbReference type="Rhea" id="RHEA-COMP:9863"/>
        <dbReference type="Rhea" id="RHEA-COMP:11604"/>
        <dbReference type="ChEBI" id="CHEBI:15378"/>
        <dbReference type="ChEBI" id="CHEBI:29999"/>
        <dbReference type="ChEBI" id="CHEBI:30616"/>
        <dbReference type="ChEBI" id="CHEBI:83421"/>
        <dbReference type="ChEBI" id="CHEBI:456216"/>
        <dbReference type="EC" id="2.7.11.1"/>
    </reaction>
</comment>
<keyword evidence="16" id="KW-0175">Coiled coil</keyword>